<evidence type="ECO:0000256" key="7">
    <source>
        <dbReference type="RuleBase" id="RU366005"/>
    </source>
</evidence>
<keyword evidence="11" id="KW-1185">Reference proteome</keyword>
<dbReference type="Pfam" id="PF16491">
    <property type="entry name" value="Peptidase_M48_N"/>
    <property type="match status" value="1"/>
</dbReference>
<evidence type="ECO:0000259" key="8">
    <source>
        <dbReference type="Pfam" id="PF01435"/>
    </source>
</evidence>
<comment type="subcellular location">
    <subcellularLocation>
        <location evidence="7">Endoplasmic reticulum membrane</location>
        <topology evidence="7">Multi-pass membrane protein</topology>
    </subcellularLocation>
</comment>
<dbReference type="EMBL" id="JADBGQ010000003">
    <property type="protein sequence ID" value="KAG5405251.1"/>
    <property type="molecule type" value="Genomic_DNA"/>
</dbReference>
<evidence type="ECO:0000256" key="2">
    <source>
        <dbReference type="ARBA" id="ARBA00022723"/>
    </source>
</evidence>
<keyword evidence="5 7" id="KW-0482">Metalloprotease</keyword>
<name>A0ABQ7N531_BRACM</name>
<feature type="transmembrane region" description="Helical" evidence="7">
    <location>
        <begin position="155"/>
        <end position="175"/>
    </location>
</feature>
<accession>A0ABQ7N531</accession>
<dbReference type="Pfam" id="PF01435">
    <property type="entry name" value="Peptidase_M48"/>
    <property type="match status" value="1"/>
</dbReference>
<keyword evidence="7" id="KW-0472">Membrane</keyword>
<protein>
    <recommendedName>
        <fullName evidence="7">CAAX prenyl protease</fullName>
        <ecNumber evidence="7">3.4.24.84</ecNumber>
    </recommendedName>
</protein>
<dbReference type="EC" id="3.4.24.84" evidence="7"/>
<evidence type="ECO:0000313" key="10">
    <source>
        <dbReference type="EMBL" id="KAG5405251.1"/>
    </source>
</evidence>
<reference evidence="10 11" key="1">
    <citation type="submission" date="2021-03" db="EMBL/GenBank/DDBJ databases">
        <authorList>
            <person name="King G.J."/>
            <person name="Bancroft I."/>
            <person name="Baten A."/>
            <person name="Bloomfield J."/>
            <person name="Borpatragohain P."/>
            <person name="He Z."/>
            <person name="Irish N."/>
            <person name="Irwin J."/>
            <person name="Liu K."/>
            <person name="Mauleon R.P."/>
            <person name="Moore J."/>
            <person name="Morris R."/>
            <person name="Ostergaard L."/>
            <person name="Wang B."/>
            <person name="Wells R."/>
        </authorList>
    </citation>
    <scope>NUCLEOTIDE SEQUENCE [LARGE SCALE GENOMIC DNA]</scope>
    <source>
        <strain evidence="10">R-o-18</strain>
        <tissue evidence="10">Leaf</tissue>
    </source>
</reference>
<evidence type="ECO:0000256" key="3">
    <source>
        <dbReference type="ARBA" id="ARBA00022801"/>
    </source>
</evidence>
<keyword evidence="7" id="KW-1133">Transmembrane helix</keyword>
<keyword evidence="1 7" id="KW-0645">Protease</keyword>
<keyword evidence="4 7" id="KW-0862">Zinc</keyword>
<gene>
    <name evidence="10" type="primary">A03p033680.1_BraROA</name>
    <name evidence="10" type="ORF">IGI04_011370</name>
</gene>
<evidence type="ECO:0000256" key="1">
    <source>
        <dbReference type="ARBA" id="ARBA00022670"/>
    </source>
</evidence>
<comment type="similarity">
    <text evidence="7">Belongs to the peptidase M48A family.</text>
</comment>
<comment type="caution">
    <text evidence="7">Lacks conserved residue(s) required for the propagation of feature annotation.</text>
</comment>
<dbReference type="PANTHER" id="PTHR10120">
    <property type="entry name" value="CAAX PRENYL PROTEASE 1"/>
    <property type="match status" value="1"/>
</dbReference>
<dbReference type="InterPro" id="IPR032456">
    <property type="entry name" value="Peptidase_M48_N"/>
</dbReference>
<evidence type="ECO:0000259" key="9">
    <source>
        <dbReference type="Pfam" id="PF16491"/>
    </source>
</evidence>
<organism evidence="10 11">
    <name type="scientific">Brassica rapa subsp. trilocularis</name>
    <dbReference type="NCBI Taxonomy" id="1813537"/>
    <lineage>
        <taxon>Eukaryota</taxon>
        <taxon>Viridiplantae</taxon>
        <taxon>Streptophyta</taxon>
        <taxon>Embryophyta</taxon>
        <taxon>Tracheophyta</taxon>
        <taxon>Spermatophyta</taxon>
        <taxon>Magnoliopsida</taxon>
        <taxon>eudicotyledons</taxon>
        <taxon>Gunneridae</taxon>
        <taxon>Pentapetalae</taxon>
        <taxon>rosids</taxon>
        <taxon>malvids</taxon>
        <taxon>Brassicales</taxon>
        <taxon>Brassicaceae</taxon>
        <taxon>Brassiceae</taxon>
        <taxon>Brassica</taxon>
    </lineage>
</organism>
<comment type="catalytic activity">
    <reaction evidence="6 7">
        <text>Hydrolyzes the peptide bond -P2-(S-farnesyl or geranylgeranyl)C-P1'-P2'-P3'-COOH where P1' and P2' are amino acids with aliphatic side chains and P3' is any C-terminal residue.</text>
        <dbReference type="EC" id="3.4.24.84"/>
    </reaction>
</comment>
<keyword evidence="7" id="KW-0812">Transmembrane</keyword>
<comment type="caution">
    <text evidence="10">The sequence shown here is derived from an EMBL/GenBank/DDBJ whole genome shotgun (WGS) entry which is preliminary data.</text>
</comment>
<keyword evidence="3 7" id="KW-0378">Hydrolase</keyword>
<feature type="transmembrane region" description="Helical" evidence="7">
    <location>
        <begin position="68"/>
        <end position="87"/>
    </location>
</feature>
<feature type="domain" description="Peptidase M48" evidence="8">
    <location>
        <begin position="214"/>
        <end position="380"/>
    </location>
</feature>
<evidence type="ECO:0000256" key="4">
    <source>
        <dbReference type="ARBA" id="ARBA00022833"/>
    </source>
</evidence>
<feature type="transmembrane region" description="Helical" evidence="7">
    <location>
        <begin position="181"/>
        <end position="203"/>
    </location>
</feature>
<keyword evidence="2 7" id="KW-0479">Metal-binding</keyword>
<dbReference type="Gene3D" id="3.30.2010.10">
    <property type="entry name" value="Metalloproteases ('zincins'), catalytic domain"/>
    <property type="match status" value="1"/>
</dbReference>
<proteinExistence type="inferred from homology"/>
<comment type="cofactor">
    <cofactor evidence="7">
        <name>Zn(2+)</name>
        <dbReference type="ChEBI" id="CHEBI:29105"/>
    </cofactor>
    <text evidence="7">Binds 1 zinc ion per subunit.</text>
</comment>
<comment type="function">
    <text evidence="7">Proteolytically removes the C-terminal three residues of farnesylated proteins.</text>
</comment>
<dbReference type="InterPro" id="IPR001915">
    <property type="entry name" value="Peptidase_M48"/>
</dbReference>
<sequence length="386" mass="44092">MAIPYMETVVGFMIVMYVFETYLDLRQHTALKLPTLPKTLVGVISQEKFEKSRAYSLDKSHFHFVHEFVTILMDSAILFFGILPWFWKISGGFLPIVGLDPENEILHTLSFLAGLMTWSQITDLPFSLYSTFVIESRHGFNKQTIWMFIRDMIKGILLSVILAPPIVAAIIVIVQKGGPYLAIYLWAFMFILSLVMMTIYPVLIAPLFNKFTPLPDGDLREKIEKLASSLKFPLKKLFVVDGSTRSSHSNAYMYGFFKNKRIVLYDTLIQQCQNENEIVAVIAHELGHWKLNHTTYSFIAVQHTVIPLQHLVSFGLNLVSRAFEFQADAFAVNLGYAKDLRPALVKLQEENLSAMNTDPLYSAYHYSHPPLVERLRAIDGQDKKTD</sequence>
<dbReference type="InterPro" id="IPR027057">
    <property type="entry name" value="CAXX_Prtase_1"/>
</dbReference>
<keyword evidence="7" id="KW-0256">Endoplasmic reticulum</keyword>
<evidence type="ECO:0000256" key="5">
    <source>
        <dbReference type="ARBA" id="ARBA00023049"/>
    </source>
</evidence>
<dbReference type="CDD" id="cd07343">
    <property type="entry name" value="M48A_Zmpste24p_like"/>
    <property type="match status" value="1"/>
</dbReference>
<feature type="domain" description="CAAX prenyl protease 1 N-terminal" evidence="9">
    <location>
        <begin position="27"/>
        <end position="210"/>
    </location>
</feature>
<evidence type="ECO:0000256" key="6">
    <source>
        <dbReference type="ARBA" id="ARBA00044456"/>
    </source>
</evidence>
<dbReference type="Proteomes" id="UP000823674">
    <property type="component" value="Chromosome A03"/>
</dbReference>
<evidence type="ECO:0000313" key="11">
    <source>
        <dbReference type="Proteomes" id="UP000823674"/>
    </source>
</evidence>
<feature type="transmembrane region" description="Helical" evidence="7">
    <location>
        <begin position="6"/>
        <end position="23"/>
    </location>
</feature>